<dbReference type="AlphaFoldDB" id="A0A6A5YUU3"/>
<dbReference type="Proteomes" id="UP000799770">
    <property type="component" value="Unassembled WGS sequence"/>
</dbReference>
<dbReference type="PROSITE" id="PS50048">
    <property type="entry name" value="ZN2_CY6_FUNGAL_2"/>
    <property type="match status" value="1"/>
</dbReference>
<reference evidence="3" key="1">
    <citation type="journal article" date="2020" name="Stud. Mycol.">
        <title>101 Dothideomycetes genomes: a test case for predicting lifestyles and emergence of pathogens.</title>
        <authorList>
            <person name="Haridas S."/>
            <person name="Albert R."/>
            <person name="Binder M."/>
            <person name="Bloem J."/>
            <person name="Labutti K."/>
            <person name="Salamov A."/>
            <person name="Andreopoulos B."/>
            <person name="Baker S."/>
            <person name="Barry K."/>
            <person name="Bills G."/>
            <person name="Bluhm B."/>
            <person name="Cannon C."/>
            <person name="Castanera R."/>
            <person name="Culley D."/>
            <person name="Daum C."/>
            <person name="Ezra D."/>
            <person name="Gonzalez J."/>
            <person name="Henrissat B."/>
            <person name="Kuo A."/>
            <person name="Liang C."/>
            <person name="Lipzen A."/>
            <person name="Lutzoni F."/>
            <person name="Magnuson J."/>
            <person name="Mondo S."/>
            <person name="Nolan M."/>
            <person name="Ohm R."/>
            <person name="Pangilinan J."/>
            <person name="Park H.-J."/>
            <person name="Ramirez L."/>
            <person name="Alfaro M."/>
            <person name="Sun H."/>
            <person name="Tritt A."/>
            <person name="Yoshinaga Y."/>
            <person name="Zwiers L.-H."/>
            <person name="Turgeon B."/>
            <person name="Goodwin S."/>
            <person name="Spatafora J."/>
            <person name="Crous P."/>
            <person name="Grigoriev I."/>
        </authorList>
    </citation>
    <scope>NUCLEOTIDE SEQUENCE</scope>
    <source>
        <strain evidence="3">CBS 627.86</strain>
    </source>
</reference>
<evidence type="ECO:0000313" key="4">
    <source>
        <dbReference type="Proteomes" id="UP000799770"/>
    </source>
</evidence>
<sequence length="509" mass="56199">MLPSSQRRGDCKACRERKTVCDKKRPRCTACVEANKPCGGYDLGQFFINVSSHGPPPVWNRSQNAQKYLVLDLDSQPPVSGPSPSSVSRTPWQLPAFTNPDPNDIPSITSLFLELYYRGFNGGQNSSGLLQPGMESGGWRALLPSWVGKSPVLDTAIGAMTACFVGTQYQDDSLLDQSNTMYLNALQMVQQALPEPNSAQRTDLLATTLVLSSTEMFMSNGGGASQLTHIEGATRLLRMVFNHQDFEELHVYVLNQGLFEAIFQRRRYHFSSPSYRPLIRRLYSCQRTHQNNLYFQWTELILPLPNILASTDTVSAAAASASPAPPSAAQAVLDDLSALEASLAVWHESLKANTLGPWTFPTAQSTTEGVPFPLQFSSIEVCTLYSLHWMCQLLILDARSALLACLPLAPIPTSLAAQLSEYASLICRSVQFCTSNTSYAAAENMFLPLFVTASYYSRTGDFDRMKWCVSCFTKIAQEQKIGFSIERIDLSDGTVNHRTGTPHTVWDEA</sequence>
<dbReference type="InterPro" id="IPR036864">
    <property type="entry name" value="Zn2-C6_fun-type_DNA-bd_sf"/>
</dbReference>
<feature type="domain" description="Zn(2)-C6 fungal-type" evidence="2">
    <location>
        <begin position="10"/>
        <end position="38"/>
    </location>
</feature>
<dbReference type="InterPro" id="IPR001138">
    <property type="entry name" value="Zn2Cys6_DnaBD"/>
</dbReference>
<dbReference type="Pfam" id="PF11951">
    <property type="entry name" value="Fungal_trans_2"/>
    <property type="match status" value="1"/>
</dbReference>
<dbReference type="Pfam" id="PF00172">
    <property type="entry name" value="Zn_clus"/>
    <property type="match status" value="1"/>
</dbReference>
<dbReference type="CDD" id="cd00067">
    <property type="entry name" value="GAL4"/>
    <property type="match status" value="1"/>
</dbReference>
<dbReference type="EMBL" id="ML977340">
    <property type="protein sequence ID" value="KAF2109848.1"/>
    <property type="molecule type" value="Genomic_DNA"/>
</dbReference>
<evidence type="ECO:0000313" key="3">
    <source>
        <dbReference type="EMBL" id="KAF2109848.1"/>
    </source>
</evidence>
<keyword evidence="1" id="KW-0539">Nucleus</keyword>
<name>A0A6A5YUU3_9PLEO</name>
<accession>A0A6A5YUU3</accession>
<keyword evidence="4" id="KW-1185">Reference proteome</keyword>
<dbReference type="InterPro" id="IPR053178">
    <property type="entry name" value="Osmoadaptation_assoc"/>
</dbReference>
<dbReference type="PANTHER" id="PTHR38111">
    <property type="entry name" value="ZN(2)-C6 FUNGAL-TYPE DOMAIN-CONTAINING PROTEIN-RELATED"/>
    <property type="match status" value="1"/>
</dbReference>
<dbReference type="InterPro" id="IPR021858">
    <property type="entry name" value="Fun_TF"/>
</dbReference>
<gene>
    <name evidence="3" type="ORF">BDV96DRAFT_668810</name>
</gene>
<evidence type="ECO:0000259" key="2">
    <source>
        <dbReference type="PROSITE" id="PS50048"/>
    </source>
</evidence>
<dbReference type="OrthoDB" id="4491390at2759"/>
<organism evidence="3 4">
    <name type="scientific">Lophiotrema nucula</name>
    <dbReference type="NCBI Taxonomy" id="690887"/>
    <lineage>
        <taxon>Eukaryota</taxon>
        <taxon>Fungi</taxon>
        <taxon>Dikarya</taxon>
        <taxon>Ascomycota</taxon>
        <taxon>Pezizomycotina</taxon>
        <taxon>Dothideomycetes</taxon>
        <taxon>Pleosporomycetidae</taxon>
        <taxon>Pleosporales</taxon>
        <taxon>Lophiotremataceae</taxon>
        <taxon>Lophiotrema</taxon>
    </lineage>
</organism>
<evidence type="ECO:0000256" key="1">
    <source>
        <dbReference type="ARBA" id="ARBA00023242"/>
    </source>
</evidence>
<protein>
    <recommendedName>
        <fullName evidence="2">Zn(2)-C6 fungal-type domain-containing protein</fullName>
    </recommendedName>
</protein>
<proteinExistence type="predicted"/>
<dbReference type="GO" id="GO:0000981">
    <property type="term" value="F:DNA-binding transcription factor activity, RNA polymerase II-specific"/>
    <property type="evidence" value="ECO:0007669"/>
    <property type="project" value="InterPro"/>
</dbReference>
<dbReference type="PANTHER" id="PTHR38111:SF2">
    <property type="entry name" value="FINGER DOMAIN PROTEIN, PUTATIVE (AFU_ORTHOLOGUE AFUA_1G01560)-RELATED"/>
    <property type="match status" value="1"/>
</dbReference>
<dbReference type="SUPFAM" id="SSF57701">
    <property type="entry name" value="Zn2/Cys6 DNA-binding domain"/>
    <property type="match status" value="1"/>
</dbReference>
<dbReference type="GO" id="GO:0008270">
    <property type="term" value="F:zinc ion binding"/>
    <property type="evidence" value="ECO:0007669"/>
    <property type="project" value="InterPro"/>
</dbReference>
<dbReference type="Gene3D" id="4.10.240.10">
    <property type="entry name" value="Zn(2)-C6 fungal-type DNA-binding domain"/>
    <property type="match status" value="1"/>
</dbReference>